<dbReference type="InterPro" id="IPR051552">
    <property type="entry name" value="HptR"/>
</dbReference>
<dbReference type="RefSeq" id="WP_155699537.1">
    <property type="nucleotide sequence ID" value="NZ_CP034235.1"/>
</dbReference>
<dbReference type="AlphaFoldDB" id="A0A6B8REE8"/>
<evidence type="ECO:0000256" key="1">
    <source>
        <dbReference type="ARBA" id="ARBA00004496"/>
    </source>
</evidence>
<feature type="modified residue" description="4-aspartylphosphate" evidence="8">
    <location>
        <position position="55"/>
    </location>
</feature>
<evidence type="ECO:0000313" key="11">
    <source>
        <dbReference type="EMBL" id="QGQ94530.1"/>
    </source>
</evidence>
<dbReference type="SUPFAM" id="SSF46689">
    <property type="entry name" value="Homeodomain-like"/>
    <property type="match status" value="2"/>
</dbReference>
<dbReference type="InterPro" id="IPR018062">
    <property type="entry name" value="HTH_AraC-typ_CS"/>
</dbReference>
<dbReference type="InterPro" id="IPR001789">
    <property type="entry name" value="Sig_transdc_resp-reg_receiver"/>
</dbReference>
<keyword evidence="4" id="KW-0902">Two-component regulatory system</keyword>
<proteinExistence type="predicted"/>
<dbReference type="Gene3D" id="1.10.10.60">
    <property type="entry name" value="Homeodomain-like"/>
    <property type="match status" value="2"/>
</dbReference>
<keyword evidence="5" id="KW-0805">Transcription regulation</keyword>
<dbReference type="Pfam" id="PF12833">
    <property type="entry name" value="HTH_18"/>
    <property type="match status" value="1"/>
</dbReference>
<keyword evidence="3 8" id="KW-0597">Phosphoprotein</keyword>
<dbReference type="Proteomes" id="UP000426246">
    <property type="component" value="Chromosome"/>
</dbReference>
<evidence type="ECO:0000256" key="6">
    <source>
        <dbReference type="ARBA" id="ARBA00023125"/>
    </source>
</evidence>
<dbReference type="InterPro" id="IPR020449">
    <property type="entry name" value="Tscrpt_reg_AraC-type_HTH"/>
</dbReference>
<evidence type="ECO:0000259" key="9">
    <source>
        <dbReference type="PROSITE" id="PS01124"/>
    </source>
</evidence>
<dbReference type="GO" id="GO:0005737">
    <property type="term" value="C:cytoplasm"/>
    <property type="evidence" value="ECO:0007669"/>
    <property type="project" value="UniProtKB-SubCell"/>
</dbReference>
<evidence type="ECO:0000256" key="4">
    <source>
        <dbReference type="ARBA" id="ARBA00023012"/>
    </source>
</evidence>
<dbReference type="PROSITE" id="PS00041">
    <property type="entry name" value="HTH_ARAC_FAMILY_1"/>
    <property type="match status" value="1"/>
</dbReference>
<dbReference type="InterPro" id="IPR009057">
    <property type="entry name" value="Homeodomain-like_sf"/>
</dbReference>
<dbReference type="EMBL" id="CP034235">
    <property type="protein sequence ID" value="QGQ94530.1"/>
    <property type="molecule type" value="Genomic_DNA"/>
</dbReference>
<keyword evidence="2" id="KW-0963">Cytoplasm</keyword>
<dbReference type="SMART" id="SM00342">
    <property type="entry name" value="HTH_ARAC"/>
    <property type="match status" value="1"/>
</dbReference>
<dbReference type="GO" id="GO:0003700">
    <property type="term" value="F:DNA-binding transcription factor activity"/>
    <property type="evidence" value="ECO:0007669"/>
    <property type="project" value="InterPro"/>
</dbReference>
<dbReference type="SMART" id="SM00448">
    <property type="entry name" value="REC"/>
    <property type="match status" value="1"/>
</dbReference>
<evidence type="ECO:0000256" key="7">
    <source>
        <dbReference type="ARBA" id="ARBA00023163"/>
    </source>
</evidence>
<evidence type="ECO:0000259" key="10">
    <source>
        <dbReference type="PROSITE" id="PS50110"/>
    </source>
</evidence>
<gene>
    <name evidence="11" type="ORF">EHS13_06335</name>
</gene>
<keyword evidence="12" id="KW-1185">Reference proteome</keyword>
<reference evidence="12" key="1">
    <citation type="submission" date="2018-11" db="EMBL/GenBank/DDBJ databases">
        <title>Complete genome sequence of Paenibacillus sp. ML311-T8.</title>
        <authorList>
            <person name="Nam Y.-D."/>
            <person name="Kang J."/>
            <person name="Chung W.-H."/>
            <person name="Park Y.S."/>
        </authorList>
    </citation>
    <scope>NUCLEOTIDE SEQUENCE [LARGE SCALE GENOMIC DNA]</scope>
    <source>
        <strain evidence="12">ML311-T8</strain>
    </source>
</reference>
<evidence type="ECO:0000256" key="3">
    <source>
        <dbReference type="ARBA" id="ARBA00022553"/>
    </source>
</evidence>
<comment type="subcellular location">
    <subcellularLocation>
        <location evidence="1">Cytoplasm</location>
    </subcellularLocation>
</comment>
<dbReference type="GO" id="GO:0000160">
    <property type="term" value="P:phosphorelay signal transduction system"/>
    <property type="evidence" value="ECO:0007669"/>
    <property type="project" value="UniProtKB-KW"/>
</dbReference>
<keyword evidence="7" id="KW-0804">Transcription</keyword>
<dbReference type="SUPFAM" id="SSF52172">
    <property type="entry name" value="CheY-like"/>
    <property type="match status" value="1"/>
</dbReference>
<feature type="domain" description="Response regulatory" evidence="10">
    <location>
        <begin position="3"/>
        <end position="120"/>
    </location>
</feature>
<protein>
    <submittedName>
        <fullName evidence="11">Response regulator</fullName>
    </submittedName>
</protein>
<keyword evidence="6" id="KW-0238">DNA-binding</keyword>
<sequence length="472" mass="54180">MYRVLLVDDENLVLKSLEAGVDWAKSGFTVVGKANNGAQALQLVASLKPHIVFTDIRMPGISGLELIKQIQELDPHIQFIVISGFAEFTYVQQSLKFGVLGYCLKPFDDDEINLLLKKATKLLDEQKQKHEYHLLELFQETPSITTQAAFDAILLDEELNTETLYVLVSIGKGCLPFSQGDRYLRINSGSASFSYIVQFQDDSSYARFIGTNIPAGIKGIGIQQTTRSLENITKSIDIATTKAWKFFIVGQADYFIENDRSLEIKANQLVKQLEKAVIMKDIVLVRKLLDELLLADNKSCLTIFHALKIYNSVYFHTNDDQTQVTSDEYVFSKEQLYYLYLSFEAMVANMKQAIKGTNSQALHQTEHRTKNANLKEIIKYMNENYRNDISIQSISKNFYLNPNYLSQLFTKELQVTFTEYLTKLRLEQAKSLLQTTSLSISEIAEQIGFRDYFYFIRLFKKYTNHTPRQFKQ</sequence>
<name>A0A6B8REE8_9BACL</name>
<evidence type="ECO:0000256" key="5">
    <source>
        <dbReference type="ARBA" id="ARBA00023015"/>
    </source>
</evidence>
<dbReference type="PANTHER" id="PTHR42713">
    <property type="entry name" value="HISTIDINE KINASE-RELATED"/>
    <property type="match status" value="1"/>
</dbReference>
<evidence type="ECO:0000313" key="12">
    <source>
        <dbReference type="Proteomes" id="UP000426246"/>
    </source>
</evidence>
<dbReference type="InterPro" id="IPR018060">
    <property type="entry name" value="HTH_AraC"/>
</dbReference>
<dbReference type="OrthoDB" id="342399at2"/>
<evidence type="ECO:0000256" key="2">
    <source>
        <dbReference type="ARBA" id="ARBA00022490"/>
    </source>
</evidence>
<dbReference type="PROSITE" id="PS50110">
    <property type="entry name" value="RESPONSE_REGULATORY"/>
    <property type="match status" value="1"/>
</dbReference>
<feature type="domain" description="HTH araC/xylS-type" evidence="9">
    <location>
        <begin position="375"/>
        <end position="472"/>
    </location>
</feature>
<dbReference type="PRINTS" id="PR00032">
    <property type="entry name" value="HTHARAC"/>
</dbReference>
<dbReference type="PANTHER" id="PTHR42713:SF3">
    <property type="entry name" value="TRANSCRIPTIONAL REGULATORY PROTEIN HPTR"/>
    <property type="match status" value="1"/>
</dbReference>
<dbReference type="GO" id="GO:0043565">
    <property type="term" value="F:sequence-specific DNA binding"/>
    <property type="evidence" value="ECO:0007669"/>
    <property type="project" value="InterPro"/>
</dbReference>
<accession>A0A6B8REE8</accession>
<dbReference type="KEGG" id="ppsc:EHS13_06335"/>
<organism evidence="11 12">
    <name type="scientific">Paenibacillus psychroresistens</name>
    <dbReference type="NCBI Taxonomy" id="1778678"/>
    <lineage>
        <taxon>Bacteria</taxon>
        <taxon>Bacillati</taxon>
        <taxon>Bacillota</taxon>
        <taxon>Bacilli</taxon>
        <taxon>Bacillales</taxon>
        <taxon>Paenibacillaceae</taxon>
        <taxon>Paenibacillus</taxon>
    </lineage>
</organism>
<evidence type="ECO:0000256" key="8">
    <source>
        <dbReference type="PROSITE-ProRule" id="PRU00169"/>
    </source>
</evidence>
<dbReference type="CDD" id="cd17536">
    <property type="entry name" value="REC_YesN-like"/>
    <property type="match status" value="1"/>
</dbReference>
<dbReference type="Pfam" id="PF00072">
    <property type="entry name" value="Response_reg"/>
    <property type="match status" value="1"/>
</dbReference>
<dbReference type="Gene3D" id="3.40.50.2300">
    <property type="match status" value="1"/>
</dbReference>
<dbReference type="PROSITE" id="PS01124">
    <property type="entry name" value="HTH_ARAC_FAMILY_2"/>
    <property type="match status" value="1"/>
</dbReference>
<dbReference type="InterPro" id="IPR011006">
    <property type="entry name" value="CheY-like_superfamily"/>
</dbReference>